<dbReference type="GeneID" id="103395058"/>
<dbReference type="InterPro" id="IPR036179">
    <property type="entry name" value="Ig-like_dom_sf"/>
</dbReference>
<dbReference type="Pfam" id="PF13927">
    <property type="entry name" value="Ig_3"/>
    <property type="match status" value="1"/>
</dbReference>
<dbReference type="GeneTree" id="ENSGT00940000166369"/>
<keyword evidence="5" id="KW-0393">Immunoglobulin domain</keyword>
<dbReference type="InterPro" id="IPR003599">
    <property type="entry name" value="Ig_sub"/>
</dbReference>
<dbReference type="InterPro" id="IPR007110">
    <property type="entry name" value="Ig-like_dom"/>
</dbReference>
<dbReference type="SMART" id="SM00408">
    <property type="entry name" value="IGc2"/>
    <property type="match status" value="3"/>
</dbReference>
<evidence type="ECO:0000256" key="6">
    <source>
        <dbReference type="ARBA" id="ARBA00037995"/>
    </source>
</evidence>
<proteinExistence type="inferred from homology"/>
<protein>
    <submittedName>
        <fullName evidence="9">Neurotrimin</fullName>
    </submittedName>
</protein>
<keyword evidence="4" id="KW-0325">Glycoprotein</keyword>
<accession>A0A3P8WVK1</accession>
<dbReference type="FunFam" id="2.60.40.10:FF:000305">
    <property type="entry name" value="neurotrimin isoform X2"/>
    <property type="match status" value="1"/>
</dbReference>
<comment type="similarity">
    <text evidence="6">Belongs to the immunoglobulin superfamily. IgLON family.</text>
</comment>
<evidence type="ECO:0000313" key="10">
    <source>
        <dbReference type="Proteomes" id="UP000265120"/>
    </source>
</evidence>
<reference evidence="9" key="2">
    <citation type="submission" date="2025-08" db="UniProtKB">
        <authorList>
            <consortium name="Ensembl"/>
        </authorList>
    </citation>
    <scope>IDENTIFICATION</scope>
</reference>
<dbReference type="PROSITE" id="PS50835">
    <property type="entry name" value="IG_LIKE"/>
    <property type="match status" value="3"/>
</dbReference>
<dbReference type="KEGG" id="csem:103395058"/>
<dbReference type="Proteomes" id="UP000265120">
    <property type="component" value="Chromosome 19"/>
</dbReference>
<evidence type="ECO:0000259" key="8">
    <source>
        <dbReference type="PROSITE" id="PS50835"/>
    </source>
</evidence>
<feature type="signal peptide" evidence="7">
    <location>
        <begin position="1"/>
        <end position="30"/>
    </location>
</feature>
<dbReference type="Gene3D" id="2.60.40.10">
    <property type="entry name" value="Immunoglobulins"/>
    <property type="match status" value="3"/>
</dbReference>
<dbReference type="InterPro" id="IPR003598">
    <property type="entry name" value="Ig_sub2"/>
</dbReference>
<evidence type="ECO:0000313" key="9">
    <source>
        <dbReference type="Ensembl" id="ENSCSEP00000030814.1"/>
    </source>
</evidence>
<keyword evidence="3" id="KW-1015">Disulfide bond</keyword>
<evidence type="ECO:0000256" key="5">
    <source>
        <dbReference type="ARBA" id="ARBA00023319"/>
    </source>
</evidence>
<reference evidence="9 10" key="1">
    <citation type="journal article" date="2014" name="Nat. Genet.">
        <title>Whole-genome sequence of a flatfish provides insights into ZW sex chromosome evolution and adaptation to a benthic lifestyle.</title>
        <authorList>
            <person name="Chen S."/>
            <person name="Zhang G."/>
            <person name="Shao C."/>
            <person name="Huang Q."/>
            <person name="Liu G."/>
            <person name="Zhang P."/>
            <person name="Song W."/>
            <person name="An N."/>
            <person name="Chalopin D."/>
            <person name="Volff J.N."/>
            <person name="Hong Y."/>
            <person name="Li Q."/>
            <person name="Sha Z."/>
            <person name="Zhou H."/>
            <person name="Xie M."/>
            <person name="Yu Q."/>
            <person name="Liu Y."/>
            <person name="Xiang H."/>
            <person name="Wang N."/>
            <person name="Wu K."/>
            <person name="Yang C."/>
            <person name="Zhou Q."/>
            <person name="Liao X."/>
            <person name="Yang L."/>
            <person name="Hu Q."/>
            <person name="Zhang J."/>
            <person name="Meng L."/>
            <person name="Jin L."/>
            <person name="Tian Y."/>
            <person name="Lian J."/>
            <person name="Yang J."/>
            <person name="Miao G."/>
            <person name="Liu S."/>
            <person name="Liang Z."/>
            <person name="Yan F."/>
            <person name="Li Y."/>
            <person name="Sun B."/>
            <person name="Zhang H."/>
            <person name="Zhang J."/>
            <person name="Zhu Y."/>
            <person name="Du M."/>
            <person name="Zhao Y."/>
            <person name="Schartl M."/>
            <person name="Tang Q."/>
            <person name="Wang J."/>
        </authorList>
    </citation>
    <scope>NUCLEOTIDE SEQUENCE</scope>
</reference>
<dbReference type="STRING" id="244447.ENSCSEP00000030814"/>
<dbReference type="FunFam" id="2.60.40.10:FF:000032">
    <property type="entry name" value="palladin isoform X1"/>
    <property type="match status" value="1"/>
</dbReference>
<evidence type="ECO:0000256" key="7">
    <source>
        <dbReference type="SAM" id="SignalP"/>
    </source>
</evidence>
<dbReference type="InterPro" id="IPR050876">
    <property type="entry name" value="IgLON_domain"/>
</dbReference>
<dbReference type="CTD" id="50863"/>
<dbReference type="OMA" id="SWARENN"/>
<evidence type="ECO:0000256" key="4">
    <source>
        <dbReference type="ARBA" id="ARBA00023180"/>
    </source>
</evidence>
<dbReference type="InParanoid" id="A0A3P8WVK1"/>
<organism evidence="9 10">
    <name type="scientific">Cynoglossus semilaevis</name>
    <name type="common">Tongue sole</name>
    <dbReference type="NCBI Taxonomy" id="244447"/>
    <lineage>
        <taxon>Eukaryota</taxon>
        <taxon>Metazoa</taxon>
        <taxon>Chordata</taxon>
        <taxon>Craniata</taxon>
        <taxon>Vertebrata</taxon>
        <taxon>Euteleostomi</taxon>
        <taxon>Actinopterygii</taxon>
        <taxon>Neopterygii</taxon>
        <taxon>Teleostei</taxon>
        <taxon>Neoteleostei</taxon>
        <taxon>Acanthomorphata</taxon>
        <taxon>Carangaria</taxon>
        <taxon>Pleuronectiformes</taxon>
        <taxon>Pleuronectoidei</taxon>
        <taxon>Cynoglossidae</taxon>
        <taxon>Cynoglossinae</taxon>
        <taxon>Cynoglossus</taxon>
    </lineage>
</organism>
<dbReference type="PANTHER" id="PTHR42757">
    <property type="entry name" value="IGLON FAMILY OF IMMUNOGLOBULIN SUPERFAMILY-RELATED"/>
    <property type="match status" value="1"/>
</dbReference>
<dbReference type="Ensembl" id="ENSCSET00000031221.1">
    <property type="protein sequence ID" value="ENSCSEP00000030814.1"/>
    <property type="gene ID" value="ENSCSEG00000019736.1"/>
</dbReference>
<evidence type="ECO:0000256" key="1">
    <source>
        <dbReference type="ARBA" id="ARBA00022729"/>
    </source>
</evidence>
<dbReference type="RefSeq" id="XP_008330843.1">
    <property type="nucleotide sequence ID" value="XM_008332621.3"/>
</dbReference>
<feature type="domain" description="Ig-like" evidence="8">
    <location>
        <begin position="30"/>
        <end position="129"/>
    </location>
</feature>
<dbReference type="FunFam" id="2.60.40.10:FF:000013">
    <property type="entry name" value="cell adhesion molecule 1 isoform X1"/>
    <property type="match status" value="1"/>
</dbReference>
<sequence length="356" mass="39132">MSVRGHLVAFYRCVLLMSLRILLLVPAGLPVRSQVDSQSDNKVMDNITVRQGETVFLRCEQGDIVTHTAWLNRSSILYAGEEKWSVDHRVSLVTLNQEEFTIKIEDVDMMDEGQYVCAVQTNSRPRTTSVHVLVQVPPKIINLSKDIVVNEGSNVTLMCQASGKPEPSISWKLISSSGDLASDEEVLEITSISRQRAGTYECSAVNDIDADVQTVDITVNYAPTVSEGRDVGVTPGQRGVLECEADAVPEADFEWYKDDRRIFNGLDGMEIVNSPSVSKLMFFNVTDGDYGNYTCVAVNKLGSSNTSFLLYVVNEPTSSTLLQGPRAVQDGSGGAIGLQSHTFLLFIVLLPLLLRF</sequence>
<feature type="chain" id="PRO_5018072859" evidence="7">
    <location>
        <begin position="31"/>
        <end position="356"/>
    </location>
</feature>
<keyword evidence="10" id="KW-1185">Reference proteome</keyword>
<dbReference type="OrthoDB" id="6159398at2759"/>
<feature type="domain" description="Ig-like" evidence="8">
    <location>
        <begin position="223"/>
        <end position="307"/>
    </location>
</feature>
<keyword evidence="1 7" id="KW-0732">Signal</keyword>
<feature type="domain" description="Ig-like" evidence="8">
    <location>
        <begin position="138"/>
        <end position="218"/>
    </location>
</feature>
<dbReference type="InterPro" id="IPR013098">
    <property type="entry name" value="Ig_I-set"/>
</dbReference>
<keyword evidence="2" id="KW-0677">Repeat</keyword>
<dbReference type="SUPFAM" id="SSF48726">
    <property type="entry name" value="Immunoglobulin"/>
    <property type="match status" value="3"/>
</dbReference>
<dbReference type="Pfam" id="PF07679">
    <property type="entry name" value="I-set"/>
    <property type="match status" value="2"/>
</dbReference>
<dbReference type="InterPro" id="IPR013783">
    <property type="entry name" value="Ig-like_fold"/>
</dbReference>
<name>A0A3P8WVK1_CYNSE</name>
<reference evidence="9" key="3">
    <citation type="submission" date="2025-09" db="UniProtKB">
        <authorList>
            <consortium name="Ensembl"/>
        </authorList>
    </citation>
    <scope>IDENTIFICATION</scope>
</reference>
<dbReference type="AlphaFoldDB" id="A0A3P8WVK1"/>
<dbReference type="GO" id="GO:0042802">
    <property type="term" value="F:identical protein binding"/>
    <property type="evidence" value="ECO:0007669"/>
    <property type="project" value="Ensembl"/>
</dbReference>
<dbReference type="SMART" id="SM00409">
    <property type="entry name" value="IG"/>
    <property type="match status" value="3"/>
</dbReference>
<dbReference type="PANTHER" id="PTHR42757:SF41">
    <property type="entry name" value="NEUROTRIMIN ISOFORM X1"/>
    <property type="match status" value="1"/>
</dbReference>
<evidence type="ECO:0000256" key="3">
    <source>
        <dbReference type="ARBA" id="ARBA00023157"/>
    </source>
</evidence>
<evidence type="ECO:0000256" key="2">
    <source>
        <dbReference type="ARBA" id="ARBA00022737"/>
    </source>
</evidence>